<reference evidence="1 2" key="1">
    <citation type="submission" date="2018-05" db="EMBL/GenBank/DDBJ databases">
        <title>Reference genomes for bee gut microbiota database.</title>
        <authorList>
            <person name="Ellegaard K.M."/>
        </authorList>
    </citation>
    <scope>NUCLEOTIDE SEQUENCE [LARGE SCALE GENOMIC DNA]</scope>
    <source>
        <strain evidence="1 2">ESL0177</strain>
    </source>
</reference>
<evidence type="ECO:0000313" key="1">
    <source>
        <dbReference type="EMBL" id="PXZ06741.1"/>
    </source>
</evidence>
<evidence type="ECO:0000313" key="2">
    <source>
        <dbReference type="Proteomes" id="UP000247483"/>
    </source>
</evidence>
<dbReference type="Gene3D" id="3.40.50.1000">
    <property type="entry name" value="HAD superfamily/HAD-like"/>
    <property type="match status" value="1"/>
</dbReference>
<dbReference type="InterPro" id="IPR006439">
    <property type="entry name" value="HAD-SF_hydro_IA"/>
</dbReference>
<dbReference type="SFLD" id="SFLDS00003">
    <property type="entry name" value="Haloacid_Dehalogenase"/>
    <property type="match status" value="1"/>
</dbReference>
<dbReference type="SUPFAM" id="SSF56784">
    <property type="entry name" value="HAD-like"/>
    <property type="match status" value="1"/>
</dbReference>
<comment type="caution">
    <text evidence="1">The sequence shown here is derived from an EMBL/GenBank/DDBJ whole genome shotgun (WGS) entry which is preliminary data.</text>
</comment>
<accession>A0A2V4E6L6</accession>
<dbReference type="GO" id="GO:0050308">
    <property type="term" value="F:sugar-phosphatase activity"/>
    <property type="evidence" value="ECO:0007669"/>
    <property type="project" value="TreeGrafter"/>
</dbReference>
<dbReference type="GO" id="GO:0043136">
    <property type="term" value="F:sn-glycerol 3-phosphatase activity"/>
    <property type="evidence" value="ECO:0007669"/>
    <property type="project" value="TreeGrafter"/>
</dbReference>
<dbReference type="InterPro" id="IPR023198">
    <property type="entry name" value="PGP-like_dom2"/>
</dbReference>
<organism evidence="1 2">
    <name type="scientific">Gilliamella apicola</name>
    <dbReference type="NCBI Taxonomy" id="1196095"/>
    <lineage>
        <taxon>Bacteria</taxon>
        <taxon>Pseudomonadati</taxon>
        <taxon>Pseudomonadota</taxon>
        <taxon>Gammaproteobacteria</taxon>
        <taxon>Orbales</taxon>
        <taxon>Orbaceae</taxon>
        <taxon>Gilliamella</taxon>
    </lineage>
</organism>
<dbReference type="Proteomes" id="UP000247483">
    <property type="component" value="Unassembled WGS sequence"/>
</dbReference>
<dbReference type="InterPro" id="IPR036412">
    <property type="entry name" value="HAD-like_sf"/>
</dbReference>
<dbReference type="AlphaFoldDB" id="A0A2V4E6L6"/>
<sequence length="221" mass="24833">MQAKGILFDLDGTLVNSLPAVERCWLGFAERHQLNHSYVLKTIHGRKAIDNIKLFLPNKPESFIAQEYHWLEQLEAQDIKDIDEISGASHFLQQLSSLNIPWGVVTSGTKKVADSRFAILNVAKPKVFITGEMVFKTKPAPDSYLQGADLLGLPADECIVFEDSKTGIESALNAHCQIITVNCPNSLDDNRMLNINSFDELVINKLKQNNFEILKKSMKYD</sequence>
<dbReference type="InterPro" id="IPR051806">
    <property type="entry name" value="HAD-like_SPP"/>
</dbReference>
<name>A0A2V4E6L6_9GAMM</name>
<dbReference type="InterPro" id="IPR023214">
    <property type="entry name" value="HAD_sf"/>
</dbReference>
<dbReference type="InterPro" id="IPR041492">
    <property type="entry name" value="HAD_2"/>
</dbReference>
<dbReference type="Gene3D" id="1.10.150.240">
    <property type="entry name" value="Putative phosphatase, domain 2"/>
    <property type="match status" value="1"/>
</dbReference>
<gene>
    <name evidence="1" type="ORF">DKK79_01050</name>
</gene>
<dbReference type="PANTHER" id="PTHR43481">
    <property type="entry name" value="FRUCTOSE-1-PHOSPHATE PHOSPHATASE"/>
    <property type="match status" value="1"/>
</dbReference>
<dbReference type="NCBIfam" id="TIGR01509">
    <property type="entry name" value="HAD-SF-IA-v3"/>
    <property type="match status" value="1"/>
</dbReference>
<dbReference type="RefSeq" id="WP_110422475.1">
    <property type="nucleotide sequence ID" value="NZ_QGLP01000003.1"/>
</dbReference>
<dbReference type="Pfam" id="PF13419">
    <property type="entry name" value="HAD_2"/>
    <property type="match status" value="1"/>
</dbReference>
<dbReference type="PANTHER" id="PTHR43481:SF4">
    <property type="entry name" value="GLYCEROL-1-PHOSPHATE PHOSPHOHYDROLASE 1-RELATED"/>
    <property type="match status" value="1"/>
</dbReference>
<proteinExistence type="predicted"/>
<dbReference type="EMBL" id="QGLP01000003">
    <property type="protein sequence ID" value="PXZ06741.1"/>
    <property type="molecule type" value="Genomic_DNA"/>
</dbReference>
<dbReference type="SFLD" id="SFLDG01129">
    <property type="entry name" value="C1.5:_HAD__Beta-PGM__Phosphata"/>
    <property type="match status" value="1"/>
</dbReference>
<protein>
    <submittedName>
        <fullName evidence="1">Phosphatase</fullName>
    </submittedName>
</protein>